<dbReference type="AlphaFoldDB" id="A0A8H6SED4"/>
<gene>
    <name evidence="11" type="ORF">HMN09_01020400</name>
</gene>
<dbReference type="SMART" id="SM00543">
    <property type="entry name" value="MIF4G"/>
    <property type="match status" value="1"/>
</dbReference>
<evidence type="ECO:0000256" key="6">
    <source>
        <dbReference type="ARBA" id="ARBA00022884"/>
    </source>
</evidence>
<evidence type="ECO:0000256" key="8">
    <source>
        <dbReference type="SAM" id="MobiDB-lite"/>
    </source>
</evidence>
<dbReference type="SUPFAM" id="SSF54695">
    <property type="entry name" value="POZ domain"/>
    <property type="match status" value="1"/>
</dbReference>
<name>A0A8H6SED4_MYCCL</name>
<proteinExistence type="inferred from homology"/>
<dbReference type="FunFam" id="1.25.40.180:FF:000020">
    <property type="entry name" value="Eukaryotic translation initiation factor subunit"/>
    <property type="match status" value="1"/>
</dbReference>
<evidence type="ECO:0000256" key="4">
    <source>
        <dbReference type="ARBA" id="ARBA00022540"/>
    </source>
</evidence>
<dbReference type="InterPro" id="IPR003891">
    <property type="entry name" value="Initiation_fac_eIF4g_MI"/>
</dbReference>
<dbReference type="Pfam" id="PF00651">
    <property type="entry name" value="BTB"/>
    <property type="match status" value="1"/>
</dbReference>
<dbReference type="PANTHER" id="PTHR23253">
    <property type="entry name" value="EUKARYOTIC TRANSLATION INITIATION FACTOR 4 GAMMA"/>
    <property type="match status" value="1"/>
</dbReference>
<evidence type="ECO:0000256" key="5">
    <source>
        <dbReference type="ARBA" id="ARBA00022553"/>
    </source>
</evidence>
<feature type="region of interest" description="Disordered" evidence="8">
    <location>
        <begin position="623"/>
        <end position="716"/>
    </location>
</feature>
<dbReference type="GO" id="GO:0016281">
    <property type="term" value="C:eukaryotic translation initiation factor 4F complex"/>
    <property type="evidence" value="ECO:0007669"/>
    <property type="project" value="TreeGrafter"/>
</dbReference>
<dbReference type="PANTHER" id="PTHR23253:SF9">
    <property type="entry name" value="EUKARYOTIC TRANSLATION INITIATION FACTOR 4 GAMMA 2"/>
    <property type="match status" value="1"/>
</dbReference>
<dbReference type="GO" id="GO:0010494">
    <property type="term" value="C:cytoplasmic stress granule"/>
    <property type="evidence" value="ECO:0007669"/>
    <property type="project" value="UniProtKB-ARBA"/>
</dbReference>
<dbReference type="SUPFAM" id="SSF48371">
    <property type="entry name" value="ARM repeat"/>
    <property type="match status" value="2"/>
</dbReference>
<feature type="compositionally biased region" description="Polar residues" evidence="8">
    <location>
        <begin position="219"/>
        <end position="247"/>
    </location>
</feature>
<feature type="domain" description="MI" evidence="10">
    <location>
        <begin position="723"/>
        <end position="844"/>
    </location>
</feature>
<feature type="compositionally biased region" description="Basic and acidic residues" evidence="8">
    <location>
        <begin position="633"/>
        <end position="642"/>
    </location>
</feature>
<dbReference type="Pfam" id="PF02847">
    <property type="entry name" value="MA3"/>
    <property type="match status" value="1"/>
</dbReference>
<evidence type="ECO:0008006" key="13">
    <source>
        <dbReference type="Google" id="ProtNLM"/>
    </source>
</evidence>
<comment type="caution">
    <text evidence="11">The sequence shown here is derived from an EMBL/GenBank/DDBJ whole genome shotgun (WGS) entry which is preliminary data.</text>
</comment>
<dbReference type="InterPro" id="IPR011333">
    <property type="entry name" value="SKP1/BTB/POZ_sf"/>
</dbReference>
<dbReference type="Pfam" id="PF02854">
    <property type="entry name" value="MIF4G"/>
    <property type="match status" value="1"/>
</dbReference>
<keyword evidence="12" id="KW-1185">Reference proteome</keyword>
<evidence type="ECO:0000256" key="7">
    <source>
        <dbReference type="ARBA" id="ARBA00022917"/>
    </source>
</evidence>
<dbReference type="GO" id="GO:0003743">
    <property type="term" value="F:translation initiation factor activity"/>
    <property type="evidence" value="ECO:0007669"/>
    <property type="project" value="UniProtKB-KW"/>
</dbReference>
<keyword evidence="3" id="KW-0963">Cytoplasm</keyword>
<feature type="domain" description="BTB" evidence="9">
    <location>
        <begin position="11"/>
        <end position="77"/>
    </location>
</feature>
<evidence type="ECO:0000256" key="2">
    <source>
        <dbReference type="ARBA" id="ARBA00005775"/>
    </source>
</evidence>
<evidence type="ECO:0000256" key="3">
    <source>
        <dbReference type="ARBA" id="ARBA00022490"/>
    </source>
</evidence>
<dbReference type="Pfam" id="PF12152">
    <property type="entry name" value="eIF_4G1"/>
    <property type="match status" value="1"/>
</dbReference>
<keyword evidence="4" id="KW-0396">Initiation factor</keyword>
<dbReference type="Gene3D" id="1.25.40.180">
    <property type="match status" value="2"/>
</dbReference>
<protein>
    <recommendedName>
        <fullName evidence="13">MI domain-containing protein</fullName>
    </recommendedName>
</protein>
<dbReference type="InterPro" id="IPR003890">
    <property type="entry name" value="MIF4G-like_typ-3"/>
</dbReference>
<keyword evidence="5" id="KW-0597">Phosphoprotein</keyword>
<comment type="subcellular location">
    <subcellularLocation>
        <location evidence="1">Cytoplasm</location>
    </subcellularLocation>
</comment>
<dbReference type="InterPro" id="IPR000210">
    <property type="entry name" value="BTB/POZ_dom"/>
</dbReference>
<dbReference type="Gene3D" id="3.30.710.10">
    <property type="entry name" value="Potassium Channel Kv1.1, Chain A"/>
    <property type="match status" value="1"/>
</dbReference>
<feature type="compositionally biased region" description="Polar residues" evidence="8">
    <location>
        <begin position="643"/>
        <end position="666"/>
    </location>
</feature>
<dbReference type="PROSITE" id="PS50097">
    <property type="entry name" value="BTB"/>
    <property type="match status" value="1"/>
</dbReference>
<evidence type="ECO:0000259" key="10">
    <source>
        <dbReference type="PROSITE" id="PS51366"/>
    </source>
</evidence>
<evidence type="ECO:0000256" key="1">
    <source>
        <dbReference type="ARBA" id="ARBA00004496"/>
    </source>
</evidence>
<dbReference type="OrthoDB" id="514777at2759"/>
<dbReference type="Proteomes" id="UP000613580">
    <property type="component" value="Unassembled WGS sequence"/>
</dbReference>
<keyword evidence="7" id="KW-0648">Protein biosynthesis</keyword>
<dbReference type="Gene3D" id="1.20.970.30">
    <property type="entry name" value="eIF4G, eIF4E-binding domain"/>
    <property type="match status" value="1"/>
</dbReference>
<keyword evidence="6" id="KW-0694">RNA-binding</keyword>
<reference evidence="11" key="1">
    <citation type="submission" date="2020-05" db="EMBL/GenBank/DDBJ databases">
        <title>Mycena genomes resolve the evolution of fungal bioluminescence.</title>
        <authorList>
            <person name="Tsai I.J."/>
        </authorList>
    </citation>
    <scope>NUCLEOTIDE SEQUENCE</scope>
    <source>
        <strain evidence="11">110903Hualien_Pintung</strain>
    </source>
</reference>
<dbReference type="EMBL" id="JACAZE010000015">
    <property type="protein sequence ID" value="KAF7297995.1"/>
    <property type="molecule type" value="Genomic_DNA"/>
</dbReference>
<dbReference type="GO" id="GO:0003729">
    <property type="term" value="F:mRNA binding"/>
    <property type="evidence" value="ECO:0007669"/>
    <property type="project" value="TreeGrafter"/>
</dbReference>
<comment type="similarity">
    <text evidence="2">Belongs to the eukaryotic initiation factor 4G family.</text>
</comment>
<evidence type="ECO:0000313" key="12">
    <source>
        <dbReference type="Proteomes" id="UP000613580"/>
    </source>
</evidence>
<organism evidence="11 12">
    <name type="scientific">Mycena chlorophos</name>
    <name type="common">Agaric fungus</name>
    <name type="synonym">Agaricus chlorophos</name>
    <dbReference type="NCBI Taxonomy" id="658473"/>
    <lineage>
        <taxon>Eukaryota</taxon>
        <taxon>Fungi</taxon>
        <taxon>Dikarya</taxon>
        <taxon>Basidiomycota</taxon>
        <taxon>Agaricomycotina</taxon>
        <taxon>Agaricomycetes</taxon>
        <taxon>Agaricomycetidae</taxon>
        <taxon>Agaricales</taxon>
        <taxon>Marasmiineae</taxon>
        <taxon>Mycenaceae</taxon>
        <taxon>Mycena</taxon>
    </lineage>
</organism>
<dbReference type="PROSITE" id="PS51366">
    <property type="entry name" value="MI"/>
    <property type="match status" value="1"/>
</dbReference>
<dbReference type="SUPFAM" id="SSF101489">
    <property type="entry name" value="Eukaryotic initiation factor 4f subunit eIF4g, eIF4e-binding domain"/>
    <property type="match status" value="1"/>
</dbReference>
<dbReference type="InterPro" id="IPR036211">
    <property type="entry name" value="eIF4G_eIF4E-bd_sf"/>
</dbReference>
<evidence type="ECO:0000259" key="9">
    <source>
        <dbReference type="PROSITE" id="PS50097"/>
    </source>
</evidence>
<dbReference type="InterPro" id="IPR016024">
    <property type="entry name" value="ARM-type_fold"/>
</dbReference>
<accession>A0A8H6SED4</accession>
<dbReference type="InterPro" id="IPR022745">
    <property type="entry name" value="eIF4G1_eIF4E-bd"/>
</dbReference>
<dbReference type="SMART" id="SM00225">
    <property type="entry name" value="BTB"/>
    <property type="match status" value="1"/>
</dbReference>
<evidence type="ECO:0000313" key="11">
    <source>
        <dbReference type="EMBL" id="KAF7297995.1"/>
    </source>
</evidence>
<feature type="region of interest" description="Disordered" evidence="8">
    <location>
        <begin position="219"/>
        <end position="252"/>
    </location>
</feature>
<sequence length="856" mass="95411">MEHDEYNFSDGSVKFVVENTVFKVHRYLFERESEHFRTLLQGRNSSCPTVPLEDAESPAHFSKLLAVFYNKRYSIYTGTIQDWEIIHRLAARWGFKEVKSLVLREIVKMEMDPDEKERMYERLSCHTTFVERATTQSLLDLAPVPSAVATVHIIDDLTRVPYPENIQRPNVELNVNAKDGKFIYDRNFLLQFMPICRNKPENLPPLDAIGIRPVGPATMTRTSSRGGNSRPGCTTSISGPSSGNTTLGFPFPSKGSQFGGSIGPFHVGRVMLRSAERFEFASGGRPASGSTMSTFDRPAMQHSQLGVGYTGSNRAETRDMHQADIDSPKIVRNVKSLLNKLTVEKFDSISDKIIEYANRSEKDVQTLHDVIQVVFQHATDQPIDGVPWTEMYARLCRKMMEQISPKVQDDGIKTAEGKPITGGQLFLKYLLKRCQEDFERGWGVKEATAAIKGTEDKAQEKKVEQGGKKAADGGPRYLDEYYAAQKAKRQGLGLIKFIGELFKLQMLTERIMHECVKKLLGNVENPEEEEIESLCKLISTVGSLLDTPKARAHMDVYFSRMKKLSKSKRVSSRMQFMLQDVIELRDRKWQARSNQIAGPTPKAGDLSNFGRIATAISKSGLPMWQGPSSVFSGKRDSKRESLSRTSSASNMSSQDMFSMLSQSEASPESKAAEPTQRKRLILALRSKPTDEQEPATASATPAGSDESGSSDDDDAVPEMTVEAADRKIAEDLKEFFAIRNLDEAEAYFTALPPVHHARLVEKLVGTAIEAKEGNSQLVSDLFARAVSKELCTPKVFEEGFMPIAEILEDIVVDAPKARHNLALMMKGVSFDSERTQRLADKTGDAERLLGLLSSSS</sequence>